<dbReference type="PROSITE" id="PS51273">
    <property type="entry name" value="GATASE_TYPE_1"/>
    <property type="match status" value="1"/>
</dbReference>
<protein>
    <recommendedName>
        <fullName evidence="3 7">folate gamma-glutamyl hydrolase</fullName>
        <ecNumber evidence="3 7">3.4.19.9</ecNumber>
    </recommendedName>
</protein>
<dbReference type="PANTHER" id="PTHR11315:SF0">
    <property type="entry name" value="FOLATE GAMMA-GLUTAMYL HYDROLASE"/>
    <property type="match status" value="1"/>
</dbReference>
<comment type="similarity">
    <text evidence="2">Belongs to the peptidase C26 family.</text>
</comment>
<evidence type="ECO:0000256" key="7">
    <source>
        <dbReference type="PROSITE-ProRule" id="PRU00607"/>
    </source>
</evidence>
<dbReference type="Pfam" id="PF07722">
    <property type="entry name" value="Peptidase_C26"/>
    <property type="match status" value="1"/>
</dbReference>
<keyword evidence="5 8" id="KW-0732">Signal</keyword>
<dbReference type="GeneID" id="100215242"/>
<dbReference type="Proteomes" id="UP001652625">
    <property type="component" value="Chromosome 09"/>
</dbReference>
<feature type="active site" description="Nucleophile" evidence="7">
    <location>
        <position position="122"/>
    </location>
</feature>
<dbReference type="RefSeq" id="XP_065661184.1">
    <property type="nucleotide sequence ID" value="XM_065805112.1"/>
</dbReference>
<keyword evidence="4" id="KW-0964">Secreted</keyword>
<comment type="subcellular location">
    <subcellularLocation>
        <location evidence="1">Secreted</location>
        <location evidence="1">Extracellular space</location>
    </subcellularLocation>
</comment>
<evidence type="ECO:0000313" key="10">
    <source>
        <dbReference type="RefSeq" id="XP_065661183.1"/>
    </source>
</evidence>
<dbReference type="InterPro" id="IPR029062">
    <property type="entry name" value="Class_I_gatase-like"/>
</dbReference>
<dbReference type="PROSITE" id="PS51275">
    <property type="entry name" value="PEPTIDASE_C26_GGH"/>
    <property type="match status" value="1"/>
</dbReference>
<evidence type="ECO:0000313" key="11">
    <source>
        <dbReference type="RefSeq" id="XP_065661184.1"/>
    </source>
</evidence>
<evidence type="ECO:0000256" key="3">
    <source>
        <dbReference type="ARBA" id="ARBA00012886"/>
    </source>
</evidence>
<evidence type="ECO:0000256" key="8">
    <source>
        <dbReference type="SAM" id="SignalP"/>
    </source>
</evidence>
<accession>A0ABM4CHI5</accession>
<evidence type="ECO:0000256" key="2">
    <source>
        <dbReference type="ARBA" id="ARBA00011083"/>
    </source>
</evidence>
<evidence type="ECO:0000256" key="1">
    <source>
        <dbReference type="ARBA" id="ARBA00004239"/>
    </source>
</evidence>
<feature type="chain" id="PRO_5045025949" description="folate gamma-glutamyl hydrolase" evidence="8">
    <location>
        <begin position="21"/>
        <end position="319"/>
    </location>
</feature>
<proteinExistence type="inferred from homology"/>
<name>A0ABM4CHI5_HYDVU</name>
<feature type="signal peptide" evidence="8">
    <location>
        <begin position="1"/>
        <end position="20"/>
    </location>
</feature>
<dbReference type="RefSeq" id="XP_065661183.1">
    <property type="nucleotide sequence ID" value="XM_065805111.1"/>
</dbReference>
<reference evidence="10 11" key="1">
    <citation type="submission" date="2025-05" db="UniProtKB">
        <authorList>
            <consortium name="RefSeq"/>
        </authorList>
    </citation>
    <scope>IDENTIFICATION</scope>
</reference>
<feature type="active site" evidence="7">
    <location>
        <position position="234"/>
    </location>
</feature>
<comment type="catalytic activity">
    <reaction evidence="7">
        <text>(6S)-5,6,7,8-tetrahydrofolyl-(gamma-L-Glu)(n) + (n-1) H2O = (6S)-5,6,7,8-tetrahydrofolate + (n-1) L-glutamate</text>
        <dbReference type="Rhea" id="RHEA:56784"/>
        <dbReference type="Rhea" id="RHEA-COMP:14738"/>
        <dbReference type="ChEBI" id="CHEBI:15377"/>
        <dbReference type="ChEBI" id="CHEBI:29985"/>
        <dbReference type="ChEBI" id="CHEBI:57453"/>
        <dbReference type="ChEBI" id="CHEBI:141005"/>
        <dbReference type="EC" id="3.4.19.9"/>
    </reaction>
</comment>
<gene>
    <name evidence="10 11" type="primary">LOC100215242</name>
</gene>
<dbReference type="InterPro" id="IPR011697">
    <property type="entry name" value="Peptidase_C26"/>
</dbReference>
<dbReference type="GO" id="GO:0016787">
    <property type="term" value="F:hydrolase activity"/>
    <property type="evidence" value="ECO:0007669"/>
    <property type="project" value="UniProtKB-KW"/>
</dbReference>
<dbReference type="EC" id="3.4.19.9" evidence="3 7"/>
<keyword evidence="9" id="KW-1185">Reference proteome</keyword>
<evidence type="ECO:0000313" key="9">
    <source>
        <dbReference type="Proteomes" id="UP001652625"/>
    </source>
</evidence>
<evidence type="ECO:0000256" key="6">
    <source>
        <dbReference type="ARBA" id="ARBA00022801"/>
    </source>
</evidence>
<evidence type="ECO:0000256" key="4">
    <source>
        <dbReference type="ARBA" id="ARBA00022525"/>
    </source>
</evidence>
<dbReference type="InterPro" id="IPR015527">
    <property type="entry name" value="Pept_C26_g-glut_hydrolase"/>
</dbReference>
<evidence type="ECO:0000256" key="5">
    <source>
        <dbReference type="ARBA" id="ARBA00022729"/>
    </source>
</evidence>
<dbReference type="Gene3D" id="3.40.50.880">
    <property type="match status" value="1"/>
</dbReference>
<dbReference type="PANTHER" id="PTHR11315">
    <property type="entry name" value="PROTEASE FAMILY C26 GAMMA-GLUTAMYL HYDROLASE"/>
    <property type="match status" value="1"/>
</dbReference>
<keyword evidence="6 7" id="KW-0378">Hydrolase</keyword>
<organism evidence="9 10">
    <name type="scientific">Hydra vulgaris</name>
    <name type="common">Hydra</name>
    <name type="synonym">Hydra attenuata</name>
    <dbReference type="NCBI Taxonomy" id="6087"/>
    <lineage>
        <taxon>Eukaryota</taxon>
        <taxon>Metazoa</taxon>
        <taxon>Cnidaria</taxon>
        <taxon>Hydrozoa</taxon>
        <taxon>Hydroidolina</taxon>
        <taxon>Anthoathecata</taxon>
        <taxon>Aplanulata</taxon>
        <taxon>Hydridae</taxon>
        <taxon>Hydra</taxon>
    </lineage>
</organism>
<dbReference type="SUPFAM" id="SSF52317">
    <property type="entry name" value="Class I glutamine amidotransferase-like"/>
    <property type="match status" value="1"/>
</dbReference>
<sequence length="319" mass="35920">MALFGLVFVLLNVFTLPSESLLNDRPIIAVLAQLSPVDNHYSYIAASYVKYLESAGARVVPIPASMTADEVSKLFNYVNGVLYPGGSTTWFTSGYYKHAKIFHDLAIKANKNGDYFPVWGTCLGFETLHVIATESGDVLTNFAAEDISLALNFTPDASTSRLFSGIDKNLFKALSAENITYNHHSYGISPREYTVRSTLKSFYKILSTNKDTNGLTFVSSIEAYDYPFYGTQWHPEKNAFEFSQNEQLPHSVNAVRMAQYVANFFVDESRKNSHKFPSAKLEQDYLIYNFNPVYTGGKEGRLTNFEQVYLFPETPHNEI</sequence>